<proteinExistence type="predicted"/>
<dbReference type="Proteomes" id="UP000005237">
    <property type="component" value="Unassembled WGS sequence"/>
</dbReference>
<protein>
    <submittedName>
        <fullName evidence="1">Uncharacterized protein</fullName>
    </submittedName>
</protein>
<evidence type="ECO:0000313" key="2">
    <source>
        <dbReference type="Proteomes" id="UP000005237"/>
    </source>
</evidence>
<accession>A0A8R1EDZ3</accession>
<keyword evidence="2" id="KW-1185">Reference proteome</keyword>
<evidence type="ECO:0000313" key="1">
    <source>
        <dbReference type="EnsemblMetazoa" id="CJA34712.1"/>
    </source>
</evidence>
<dbReference type="EnsemblMetazoa" id="CJA34712.1">
    <property type="protein sequence ID" value="CJA34712.1"/>
    <property type="gene ID" value="WBGene00210559"/>
</dbReference>
<name>A0A8R1EDZ3_CAEJA</name>
<dbReference type="AlphaFoldDB" id="A0A8R1EDZ3"/>
<organism evidence="1 2">
    <name type="scientific">Caenorhabditis japonica</name>
    <dbReference type="NCBI Taxonomy" id="281687"/>
    <lineage>
        <taxon>Eukaryota</taxon>
        <taxon>Metazoa</taxon>
        <taxon>Ecdysozoa</taxon>
        <taxon>Nematoda</taxon>
        <taxon>Chromadorea</taxon>
        <taxon>Rhabditida</taxon>
        <taxon>Rhabditina</taxon>
        <taxon>Rhabditomorpha</taxon>
        <taxon>Rhabditoidea</taxon>
        <taxon>Rhabditidae</taxon>
        <taxon>Peloderinae</taxon>
        <taxon>Caenorhabditis</taxon>
    </lineage>
</organism>
<sequence>MVDDREELEGMLRKSSGQTRKQLEETFRQIGCDYRVWYQELTGNQVRKLLRHSSIDLILSVFAPSEQLRKMRQVMESLAFLMSEADNRIKSDEDIDKIANTVNLLVFNLRDLQP</sequence>
<reference evidence="2" key="1">
    <citation type="submission" date="2010-08" db="EMBL/GenBank/DDBJ databases">
        <authorList>
            <consortium name="Caenorhabditis japonica Sequencing Consortium"/>
            <person name="Wilson R.K."/>
        </authorList>
    </citation>
    <scope>NUCLEOTIDE SEQUENCE [LARGE SCALE GENOMIC DNA]</scope>
    <source>
        <strain evidence="2">DF5081</strain>
    </source>
</reference>
<reference evidence="1" key="2">
    <citation type="submission" date="2022-06" db="UniProtKB">
        <authorList>
            <consortium name="EnsemblMetazoa"/>
        </authorList>
    </citation>
    <scope>IDENTIFICATION</scope>
    <source>
        <strain evidence="1">DF5081</strain>
    </source>
</reference>